<protein>
    <submittedName>
        <fullName evidence="1">Phage baseplate protein</fullName>
    </submittedName>
</protein>
<reference evidence="1 2" key="1">
    <citation type="submission" date="2024-10" db="EMBL/GenBank/DDBJ databases">
        <authorList>
            <person name="Ratan Roy A."/>
            <person name="Morales Sandoval P.H."/>
            <person name="De Los Santos Villalobos S."/>
            <person name="Chakraborty S."/>
            <person name="Mukherjee J."/>
        </authorList>
    </citation>
    <scope>NUCLEOTIDE SEQUENCE [LARGE SCALE GENOMIC DNA]</scope>
    <source>
        <strain evidence="1 2">S1</strain>
    </source>
</reference>
<gene>
    <name evidence="1" type="ORF">ACFVKH_11710</name>
</gene>
<sequence>MRSLSAAELLTIWEQGSGQPNRHRALLLLAAACPQTSWQQLAQLSLGQRDAQLLSLREQIMGSEIVSVATCPHCGDRLELTLMTDDIRLSAADLPLAVAVAGYQVQFRLPNSEDLAAIADQPDLAIATQHLFQRCLLSVKQLSQPIEAAELPAAVITAILTQMEQADPQADIRLALDCPTCQHQWQVAFDVVTFFWAELNALAQRLLQEVHLLASAYGWHEADILALSPQRRQIYLEMIYG</sequence>
<dbReference type="RefSeq" id="WP_377965196.1">
    <property type="nucleotide sequence ID" value="NZ_JBHZOL010000075.1"/>
</dbReference>
<evidence type="ECO:0000313" key="2">
    <source>
        <dbReference type="Proteomes" id="UP001600165"/>
    </source>
</evidence>
<evidence type="ECO:0000313" key="1">
    <source>
        <dbReference type="EMBL" id="MFE4106949.1"/>
    </source>
</evidence>
<comment type="caution">
    <text evidence="1">The sequence shown here is derived from an EMBL/GenBank/DDBJ whole genome shotgun (WGS) entry which is preliminary data.</text>
</comment>
<dbReference type="InterPro" id="IPR024364">
    <property type="entry name" value="Baseplate_phage_T4-like"/>
</dbReference>
<dbReference type="EMBL" id="JBHZOL010000075">
    <property type="protein sequence ID" value="MFE4106949.1"/>
    <property type="molecule type" value="Genomic_DNA"/>
</dbReference>
<name>A0ABW6IG03_9CYAN</name>
<dbReference type="Pfam" id="PF12322">
    <property type="entry name" value="T4_baseplate"/>
    <property type="match status" value="1"/>
</dbReference>
<accession>A0ABW6IG03</accession>
<organism evidence="1 2">
    <name type="scientific">Almyronema epifaneia S1</name>
    <dbReference type="NCBI Taxonomy" id="2991925"/>
    <lineage>
        <taxon>Bacteria</taxon>
        <taxon>Bacillati</taxon>
        <taxon>Cyanobacteriota</taxon>
        <taxon>Cyanophyceae</taxon>
        <taxon>Nodosilineales</taxon>
        <taxon>Nodosilineaceae</taxon>
        <taxon>Almyronema</taxon>
        <taxon>Almyronema epifaneia</taxon>
    </lineage>
</organism>
<dbReference type="Proteomes" id="UP001600165">
    <property type="component" value="Unassembled WGS sequence"/>
</dbReference>
<keyword evidence="2" id="KW-1185">Reference proteome</keyword>
<proteinExistence type="predicted"/>